<evidence type="ECO:0000256" key="4">
    <source>
        <dbReference type="RuleBase" id="RU363099"/>
    </source>
</evidence>
<dbReference type="Pfam" id="PF03018">
    <property type="entry name" value="Dirigent"/>
    <property type="match status" value="1"/>
</dbReference>
<reference evidence="5 7" key="2">
    <citation type="journal article" date="2018" name="Plant J.">
        <title>The Physcomitrella patens chromosome-scale assembly reveals moss genome structure and evolution.</title>
        <authorList>
            <person name="Lang D."/>
            <person name="Ullrich K.K."/>
            <person name="Murat F."/>
            <person name="Fuchs J."/>
            <person name="Jenkins J."/>
            <person name="Haas F.B."/>
            <person name="Piednoel M."/>
            <person name="Gundlach H."/>
            <person name="Van Bel M."/>
            <person name="Meyberg R."/>
            <person name="Vives C."/>
            <person name="Morata J."/>
            <person name="Symeonidi A."/>
            <person name="Hiss M."/>
            <person name="Muchero W."/>
            <person name="Kamisugi Y."/>
            <person name="Saleh O."/>
            <person name="Blanc G."/>
            <person name="Decker E.L."/>
            <person name="van Gessel N."/>
            <person name="Grimwood J."/>
            <person name="Hayes R.D."/>
            <person name="Graham S.W."/>
            <person name="Gunter L.E."/>
            <person name="McDaniel S.F."/>
            <person name="Hoernstein S.N.W."/>
            <person name="Larsson A."/>
            <person name="Li F.W."/>
            <person name="Perroud P.F."/>
            <person name="Phillips J."/>
            <person name="Ranjan P."/>
            <person name="Rokshar D.S."/>
            <person name="Rothfels C.J."/>
            <person name="Schneider L."/>
            <person name="Shu S."/>
            <person name="Stevenson D.W."/>
            <person name="Thummler F."/>
            <person name="Tillich M."/>
            <person name="Villarreal Aguilar J.C."/>
            <person name="Widiez T."/>
            <person name="Wong G.K."/>
            <person name="Wymore A."/>
            <person name="Zhang Y."/>
            <person name="Zimmer A.D."/>
            <person name="Quatrano R.S."/>
            <person name="Mayer K.F.X."/>
            <person name="Goodstein D."/>
            <person name="Casacuberta J.M."/>
            <person name="Vandepoele K."/>
            <person name="Reski R."/>
            <person name="Cuming A.C."/>
            <person name="Tuskan G.A."/>
            <person name="Maumus F."/>
            <person name="Salse J."/>
            <person name="Schmutz J."/>
            <person name="Rensing S.A."/>
        </authorList>
    </citation>
    <scope>NUCLEOTIDE SEQUENCE [LARGE SCALE GENOMIC DNA]</scope>
    <source>
        <strain evidence="6 7">cv. Gransden 2004</strain>
    </source>
</reference>
<dbReference type="Gramene" id="Pp3c6_6545V3.1">
    <property type="protein sequence ID" value="Pp3c6_6545V3.1"/>
    <property type="gene ID" value="Pp3c6_6545"/>
</dbReference>
<accession>A0A2K1KEM1</accession>
<gene>
    <name evidence="6" type="primary">LOC112283835</name>
    <name evidence="5" type="ORF">PHYPA_008600</name>
</gene>
<evidence type="ECO:0000256" key="1">
    <source>
        <dbReference type="ARBA" id="ARBA00010746"/>
    </source>
</evidence>
<evidence type="ECO:0000256" key="3">
    <source>
        <dbReference type="ARBA" id="ARBA00022525"/>
    </source>
</evidence>
<dbReference type="GO" id="GO:0009699">
    <property type="term" value="P:phenylpropanoid biosynthetic process"/>
    <property type="evidence" value="ECO:0007669"/>
    <property type="project" value="UniProtKB-ARBA"/>
</dbReference>
<feature type="chain" id="PRO_5044515091" description="Dirigent protein" evidence="4">
    <location>
        <begin position="26"/>
        <end position="179"/>
    </location>
</feature>
<reference evidence="6" key="3">
    <citation type="submission" date="2020-12" db="UniProtKB">
        <authorList>
            <consortium name="EnsemblPlants"/>
        </authorList>
    </citation>
    <scope>IDENTIFICATION</scope>
</reference>
<dbReference type="EnsemblPlants" id="Pp3c6_6545V3.2">
    <property type="protein sequence ID" value="Pp3c6_6545V3.2"/>
    <property type="gene ID" value="Pp3c6_6545"/>
</dbReference>
<sequence>MAVSAAVYALCVVLCICSFQTSVFAASKTLKLTYYAHETRGGPNATLLPAAGTGQGNFSALGWGSFLVFDNRLKQGAALDSKLLGRITGFGVLSTIGGLPTGGVQVTSKFWFGEGSKYPGSSITVVGTLSYGPTPWELVVIGGTGKFRGYSGYGLSQPENSTTVPPIYVYKWNFYLTKK</sequence>
<dbReference type="RefSeq" id="XP_024378832.1">
    <property type="nucleotide sequence ID" value="XM_024523064.2"/>
</dbReference>
<reference evidence="5 7" key="1">
    <citation type="journal article" date="2008" name="Science">
        <title>The Physcomitrella genome reveals evolutionary insights into the conquest of land by plants.</title>
        <authorList>
            <person name="Rensing S."/>
            <person name="Lang D."/>
            <person name="Zimmer A."/>
            <person name="Terry A."/>
            <person name="Salamov A."/>
            <person name="Shapiro H."/>
            <person name="Nishiyama T."/>
            <person name="Perroud P.-F."/>
            <person name="Lindquist E."/>
            <person name="Kamisugi Y."/>
            <person name="Tanahashi T."/>
            <person name="Sakakibara K."/>
            <person name="Fujita T."/>
            <person name="Oishi K."/>
            <person name="Shin-I T."/>
            <person name="Kuroki Y."/>
            <person name="Toyoda A."/>
            <person name="Suzuki Y."/>
            <person name="Hashimoto A."/>
            <person name="Yamaguchi K."/>
            <person name="Sugano A."/>
            <person name="Kohara Y."/>
            <person name="Fujiyama A."/>
            <person name="Anterola A."/>
            <person name="Aoki S."/>
            <person name="Ashton N."/>
            <person name="Barbazuk W.B."/>
            <person name="Barker E."/>
            <person name="Bennetzen J."/>
            <person name="Bezanilla M."/>
            <person name="Blankenship R."/>
            <person name="Cho S.H."/>
            <person name="Dutcher S."/>
            <person name="Estelle M."/>
            <person name="Fawcett J.A."/>
            <person name="Gundlach H."/>
            <person name="Hanada K."/>
            <person name="Heyl A."/>
            <person name="Hicks K.A."/>
            <person name="Hugh J."/>
            <person name="Lohr M."/>
            <person name="Mayer K."/>
            <person name="Melkozernov A."/>
            <person name="Murata T."/>
            <person name="Nelson D."/>
            <person name="Pils B."/>
            <person name="Prigge M."/>
            <person name="Reiss B."/>
            <person name="Renner T."/>
            <person name="Rombauts S."/>
            <person name="Rushton P."/>
            <person name="Sanderfoot A."/>
            <person name="Schween G."/>
            <person name="Shiu S.-H."/>
            <person name="Stueber K."/>
            <person name="Theodoulou F.L."/>
            <person name="Tu H."/>
            <person name="Van de Peer Y."/>
            <person name="Verrier P.J."/>
            <person name="Waters E."/>
            <person name="Wood A."/>
            <person name="Yang L."/>
            <person name="Cove D."/>
            <person name="Cuming A."/>
            <person name="Hasebe M."/>
            <person name="Lucas S."/>
            <person name="Mishler D.B."/>
            <person name="Reski R."/>
            <person name="Grigoriev I."/>
            <person name="Quatrano R.S."/>
            <person name="Boore J.L."/>
        </authorList>
    </citation>
    <scope>NUCLEOTIDE SEQUENCE [LARGE SCALE GENOMIC DNA]</scope>
    <source>
        <strain evidence="6 7">cv. Gransden 2004</strain>
    </source>
</reference>
<dbReference type="GeneID" id="112283835"/>
<dbReference type="Gene3D" id="2.40.480.10">
    <property type="entry name" value="Allene oxide cyclase-like"/>
    <property type="match status" value="1"/>
</dbReference>
<dbReference type="PANTHER" id="PTHR21495">
    <property type="entry name" value="NUCLEOPORIN-RELATED"/>
    <property type="match status" value="1"/>
</dbReference>
<keyword evidence="7" id="KW-1185">Reference proteome</keyword>
<comment type="subcellular location">
    <subcellularLocation>
        <location evidence="4">Secreted</location>
        <location evidence="4">Extracellular space</location>
        <location evidence="4">Apoplast</location>
    </subcellularLocation>
</comment>
<dbReference type="EnsemblPlants" id="Pp3c6_6545V3.3">
    <property type="protein sequence ID" value="Pp3c6_6545V3.3"/>
    <property type="gene ID" value="Pp3c6_6545"/>
</dbReference>
<dbReference type="Proteomes" id="UP000006727">
    <property type="component" value="Chromosome 6"/>
</dbReference>
<name>A0A2K1KEM1_PHYPA</name>
<dbReference type="STRING" id="3218.A0A2K1KEM1"/>
<comment type="similarity">
    <text evidence="1 4">Belongs to the plant dirigent protein family.</text>
</comment>
<comment type="function">
    <text evidence="4">Dirigent proteins impart stereoselectivity on the phenoxy radical-coupling reaction, yielding optically active lignans from two molecules of coniferyl alcohol in the biosynthesis of lignans, flavonolignans, and alkaloids and thus plays a central role in plant secondary metabolism.</text>
</comment>
<dbReference type="OrthoDB" id="1928589at2759"/>
<dbReference type="OMA" id="ANISQEP"/>
<dbReference type="InterPro" id="IPR044859">
    <property type="entry name" value="Allene_oxi_cyc_Dirigent"/>
</dbReference>
<dbReference type="GO" id="GO:0048046">
    <property type="term" value="C:apoplast"/>
    <property type="evidence" value="ECO:0007669"/>
    <property type="project" value="UniProtKB-SubCell"/>
</dbReference>
<proteinExistence type="inferred from homology"/>
<dbReference type="EnsemblPlants" id="Pp3c6_6545V3.1">
    <property type="protein sequence ID" value="Pp3c6_6545V3.1"/>
    <property type="gene ID" value="Pp3c6_6545"/>
</dbReference>
<protein>
    <recommendedName>
        <fullName evidence="4">Dirigent protein</fullName>
    </recommendedName>
</protein>
<organism evidence="5">
    <name type="scientific">Physcomitrium patens</name>
    <name type="common">Spreading-leaved earth moss</name>
    <name type="synonym">Physcomitrella patens</name>
    <dbReference type="NCBI Taxonomy" id="3218"/>
    <lineage>
        <taxon>Eukaryota</taxon>
        <taxon>Viridiplantae</taxon>
        <taxon>Streptophyta</taxon>
        <taxon>Embryophyta</taxon>
        <taxon>Bryophyta</taxon>
        <taxon>Bryophytina</taxon>
        <taxon>Bryopsida</taxon>
        <taxon>Funariidae</taxon>
        <taxon>Funariales</taxon>
        <taxon>Funariaceae</taxon>
        <taxon>Physcomitrium</taxon>
    </lineage>
</organism>
<dbReference type="Gramene" id="Pp3c6_6545V3.2">
    <property type="protein sequence ID" value="Pp3c6_6545V3.2"/>
    <property type="gene ID" value="Pp3c6_6545"/>
</dbReference>
<evidence type="ECO:0000313" key="5">
    <source>
        <dbReference type="EMBL" id="PNR52226.1"/>
    </source>
</evidence>
<dbReference type="Gramene" id="Pp3c6_6545V3.3">
    <property type="protein sequence ID" value="Pp3c6_6545V3.3"/>
    <property type="gene ID" value="Pp3c6_6545"/>
</dbReference>
<evidence type="ECO:0000256" key="2">
    <source>
        <dbReference type="ARBA" id="ARBA00011738"/>
    </source>
</evidence>
<keyword evidence="4" id="KW-0052">Apoplast</keyword>
<dbReference type="InterPro" id="IPR004265">
    <property type="entry name" value="Dirigent"/>
</dbReference>
<feature type="signal peptide" evidence="4">
    <location>
        <begin position="1"/>
        <end position="25"/>
    </location>
</feature>
<dbReference type="AlphaFoldDB" id="A0A2K1KEM1"/>
<keyword evidence="3 4" id="KW-0964">Secreted</keyword>
<evidence type="ECO:0000313" key="6">
    <source>
        <dbReference type="EnsemblPlants" id="Pp3c6_6545V3.1"/>
    </source>
</evidence>
<comment type="subunit">
    <text evidence="2 4">Homodimer.</text>
</comment>
<dbReference type="EMBL" id="ABEU02000006">
    <property type="protein sequence ID" value="PNR52226.1"/>
    <property type="molecule type" value="Genomic_DNA"/>
</dbReference>
<evidence type="ECO:0000313" key="7">
    <source>
        <dbReference type="Proteomes" id="UP000006727"/>
    </source>
</evidence>
<dbReference type="PaxDb" id="3218-PP1S252_2V6.2"/>
<keyword evidence="4" id="KW-0732">Signal</keyword>